<proteinExistence type="predicted"/>
<gene>
    <name evidence="2" type="ORF">SAMN05446037_102927</name>
</gene>
<dbReference type="EMBL" id="FZOJ01000029">
    <property type="protein sequence ID" value="SNS95200.1"/>
    <property type="molecule type" value="Genomic_DNA"/>
</dbReference>
<dbReference type="InterPro" id="IPR047794">
    <property type="entry name" value="C45_proenzyme-like"/>
</dbReference>
<feature type="domain" description="Peptidase C45 hydrolase" evidence="1">
    <location>
        <begin position="94"/>
        <end position="325"/>
    </location>
</feature>
<evidence type="ECO:0000313" key="2">
    <source>
        <dbReference type="EMBL" id="SNS95200.1"/>
    </source>
</evidence>
<dbReference type="NCBIfam" id="NF040521">
    <property type="entry name" value="C45_proenzyme"/>
    <property type="match status" value="1"/>
</dbReference>
<dbReference type="Gene3D" id="3.60.60.10">
    <property type="entry name" value="Penicillin V Acylase, Chain A"/>
    <property type="match status" value="1"/>
</dbReference>
<dbReference type="PANTHER" id="PTHR34180:SF1">
    <property type="entry name" value="BETA-ALANYL-DOPAMINE_CARCININE HYDROLASE"/>
    <property type="match status" value="1"/>
</dbReference>
<keyword evidence="2" id="KW-0378">Hydrolase</keyword>
<evidence type="ECO:0000313" key="3">
    <source>
        <dbReference type="Proteomes" id="UP000198304"/>
    </source>
</evidence>
<keyword evidence="3" id="KW-1185">Reference proteome</keyword>
<dbReference type="InterPro" id="IPR047801">
    <property type="entry name" value="Peptidase_C45"/>
</dbReference>
<dbReference type="SUPFAM" id="SSF56235">
    <property type="entry name" value="N-terminal nucleophile aminohydrolases (Ntn hydrolases)"/>
    <property type="match status" value="1"/>
</dbReference>
<dbReference type="PANTHER" id="PTHR34180">
    <property type="entry name" value="PEPTIDASE C45"/>
    <property type="match status" value="1"/>
</dbReference>
<reference evidence="2 3" key="1">
    <citation type="submission" date="2017-06" db="EMBL/GenBank/DDBJ databases">
        <authorList>
            <person name="Kim H.J."/>
            <person name="Triplett B.A."/>
        </authorList>
    </citation>
    <scope>NUCLEOTIDE SEQUENCE [LARGE SCALE GENOMIC DNA]</scope>
    <source>
        <strain evidence="2 3">SCA</strain>
    </source>
</reference>
<dbReference type="GO" id="GO:0016787">
    <property type="term" value="F:hydrolase activity"/>
    <property type="evidence" value="ECO:0007669"/>
    <property type="project" value="UniProtKB-KW"/>
</dbReference>
<dbReference type="Proteomes" id="UP000198304">
    <property type="component" value="Unassembled WGS sequence"/>
</dbReference>
<sequence>MHIEGTNYKVGETLGNLYCNIPGIKERFKYSEGGFTKQEEKQMFQMFDKFCPGINEEISGFAETMKIPEGQMIYYLMSYLKPGCSQMAVLPSKTENGHVIMARNYDFSDTMEEMMICSTRINGKYAHIGSSIMQFGRGDGMNEQGLAVSQTSAGMPVGNFEFARKPAIIGLQFWAVIRSVLENCKNVNEAIELAMEMPIAYNINMLIADKNGNAALIESFNGEKAIQKIDANTDEKFICSTNHIHLPELKHYEPKSMKNSILRYELIHDTINSKNKIGIEDLKKLLSSKYPEGLCCHFYDEFLGTLRGMVFDLNEGTIEVCFGSTALNEWHMFRMNEIVNRNEYIVKIEKEKSPFGFWEYI</sequence>
<dbReference type="Pfam" id="PF03417">
    <property type="entry name" value="AAT"/>
    <property type="match status" value="1"/>
</dbReference>
<dbReference type="InterPro" id="IPR029055">
    <property type="entry name" value="Ntn_hydrolases_N"/>
</dbReference>
<dbReference type="AlphaFoldDB" id="A0A239ING6"/>
<accession>A0A239ING6</accession>
<protein>
    <submittedName>
        <fullName evidence="2">Predicted choloylglycine hydrolase</fullName>
    </submittedName>
</protein>
<organism evidence="2 3">
    <name type="scientific">Anaerovirgula multivorans</name>
    <dbReference type="NCBI Taxonomy" id="312168"/>
    <lineage>
        <taxon>Bacteria</taxon>
        <taxon>Bacillati</taxon>
        <taxon>Bacillota</taxon>
        <taxon>Clostridia</taxon>
        <taxon>Peptostreptococcales</taxon>
        <taxon>Natronincolaceae</taxon>
        <taxon>Anaerovirgula</taxon>
    </lineage>
</organism>
<name>A0A239ING6_9FIRM</name>
<dbReference type="CDD" id="cd01935">
    <property type="entry name" value="Ntn_CGH_like"/>
    <property type="match status" value="1"/>
</dbReference>
<evidence type="ECO:0000259" key="1">
    <source>
        <dbReference type="Pfam" id="PF03417"/>
    </source>
</evidence>
<dbReference type="InterPro" id="IPR005079">
    <property type="entry name" value="Peptidase_C45_hydrolase"/>
</dbReference>